<proteinExistence type="predicted"/>
<accession>A0ABW8UT80</accession>
<feature type="chain" id="PRO_5045145261" description="DUF4136 domain-containing protein" evidence="1">
    <location>
        <begin position="21"/>
        <end position="194"/>
    </location>
</feature>
<comment type="caution">
    <text evidence="2">The sequence shown here is derived from an EMBL/GenBank/DDBJ whole genome shotgun (WGS) entry which is preliminary data.</text>
</comment>
<organism evidence="2 3">
    <name type="scientific">Tateyamaria armeniaca</name>
    <dbReference type="NCBI Taxonomy" id="2518930"/>
    <lineage>
        <taxon>Bacteria</taxon>
        <taxon>Pseudomonadati</taxon>
        <taxon>Pseudomonadota</taxon>
        <taxon>Alphaproteobacteria</taxon>
        <taxon>Rhodobacterales</taxon>
        <taxon>Roseobacteraceae</taxon>
        <taxon>Tateyamaria</taxon>
    </lineage>
</organism>
<dbReference type="EMBL" id="JBHDIY010000002">
    <property type="protein sequence ID" value="MFL4469964.1"/>
    <property type="molecule type" value="Genomic_DNA"/>
</dbReference>
<dbReference type="RefSeq" id="WP_407591857.1">
    <property type="nucleotide sequence ID" value="NZ_JBHDIY010000002.1"/>
</dbReference>
<dbReference type="Proteomes" id="UP001627408">
    <property type="component" value="Unassembled WGS sequence"/>
</dbReference>
<sequence>MVRAGLGVLMMVVMVACSPAADLDEAPVPLGDFRLEHNIVVASKAQRGPLSRPASEEQLQAAVRGALAERFGRYQGTSRYHFGVSVEGYVLAQPGVPLVLAPKSALILNVTVYDDAAGKKLNEKPEQITVLETFGTAPIIGTGYTMSAEEQLAELSQNAAKAVERYLVRQQEAEGWFTPDITTELPQSDLPAIN</sequence>
<reference evidence="2 3" key="1">
    <citation type="submission" date="2024-08" db="EMBL/GenBank/DDBJ databases">
        <title>Tateyamaria sp. nov., isolated from marine algae.</title>
        <authorList>
            <person name="Choi B.J."/>
            <person name="Kim J.M."/>
            <person name="Lee J.K."/>
            <person name="Choi D.G."/>
            <person name="Bayburt H."/>
            <person name="Baek J.H."/>
            <person name="Han D.M."/>
            <person name="Jeon C.O."/>
        </authorList>
    </citation>
    <scope>NUCLEOTIDE SEQUENCE [LARGE SCALE GENOMIC DNA]</scope>
    <source>
        <strain evidence="2 3">KMU-156</strain>
    </source>
</reference>
<evidence type="ECO:0000256" key="1">
    <source>
        <dbReference type="SAM" id="SignalP"/>
    </source>
</evidence>
<name>A0ABW8UT80_9RHOB</name>
<gene>
    <name evidence="2" type="ORF">ACERZ8_08835</name>
</gene>
<keyword evidence="1" id="KW-0732">Signal</keyword>
<evidence type="ECO:0000313" key="3">
    <source>
        <dbReference type="Proteomes" id="UP001627408"/>
    </source>
</evidence>
<dbReference type="PROSITE" id="PS51257">
    <property type="entry name" value="PROKAR_LIPOPROTEIN"/>
    <property type="match status" value="1"/>
</dbReference>
<feature type="signal peptide" evidence="1">
    <location>
        <begin position="1"/>
        <end position="20"/>
    </location>
</feature>
<keyword evidence="3" id="KW-1185">Reference proteome</keyword>
<evidence type="ECO:0000313" key="2">
    <source>
        <dbReference type="EMBL" id="MFL4469964.1"/>
    </source>
</evidence>
<protein>
    <recommendedName>
        <fullName evidence="4">DUF4136 domain-containing protein</fullName>
    </recommendedName>
</protein>
<evidence type="ECO:0008006" key="4">
    <source>
        <dbReference type="Google" id="ProtNLM"/>
    </source>
</evidence>